<evidence type="ECO:0000313" key="2">
    <source>
        <dbReference type="EMBL" id="PRP97486.1"/>
    </source>
</evidence>
<keyword evidence="3" id="KW-1185">Reference proteome</keyword>
<dbReference type="SUPFAM" id="SSF69318">
    <property type="entry name" value="Integrin alpha N-terminal domain"/>
    <property type="match status" value="2"/>
</dbReference>
<dbReference type="PROSITE" id="PS51257">
    <property type="entry name" value="PROKAR_LIPOPROTEIN"/>
    <property type="match status" value="1"/>
</dbReference>
<accession>A0A2S9XX97</accession>
<dbReference type="AlphaFoldDB" id="A0A2S9XX97"/>
<dbReference type="Gene3D" id="2.130.10.130">
    <property type="entry name" value="Integrin alpha, N-terminal"/>
    <property type="match status" value="1"/>
</dbReference>
<reference evidence="2 3" key="1">
    <citation type="submission" date="2018-03" db="EMBL/GenBank/DDBJ databases">
        <title>Draft Genome Sequences of the Obligatory Marine Myxobacteria Enhygromyxa salina SWB005.</title>
        <authorList>
            <person name="Poehlein A."/>
            <person name="Moghaddam J.A."/>
            <person name="Harms H."/>
            <person name="Alanjari M."/>
            <person name="Koenig G.M."/>
            <person name="Daniel R."/>
            <person name="Schaeberle T.F."/>
        </authorList>
    </citation>
    <scope>NUCLEOTIDE SEQUENCE [LARGE SCALE GENOMIC DNA]</scope>
    <source>
        <strain evidence="2 3">SWB005</strain>
    </source>
</reference>
<dbReference type="RefSeq" id="WP_106392732.1">
    <property type="nucleotide sequence ID" value="NZ_PVNK01000156.1"/>
</dbReference>
<proteinExistence type="predicted"/>
<name>A0A2S9XX97_9BACT</name>
<gene>
    <name evidence="2" type="ORF">ENSA5_33790</name>
</gene>
<dbReference type="OrthoDB" id="9816589at2"/>
<feature type="region of interest" description="Disordered" evidence="1">
    <location>
        <begin position="37"/>
        <end position="82"/>
    </location>
</feature>
<comment type="caution">
    <text evidence="2">The sequence shown here is derived from an EMBL/GenBank/DDBJ whole genome shotgun (WGS) entry which is preliminary data.</text>
</comment>
<feature type="region of interest" description="Disordered" evidence="1">
    <location>
        <begin position="532"/>
        <end position="568"/>
    </location>
</feature>
<evidence type="ECO:0000313" key="3">
    <source>
        <dbReference type="Proteomes" id="UP000237968"/>
    </source>
</evidence>
<dbReference type="InterPro" id="IPR028994">
    <property type="entry name" value="Integrin_alpha_N"/>
</dbReference>
<sequence>MSGPRTASSLIAIIGCAWVSGIAGCTVDGVAILPGQAEGAESETEGSGGEGTGISNDDTADSGDSAGDGAAPDLPEGGTESHEACGLVDAGIDAPLPCDLPPVSLSLDPVITWTWTGPNGEDSVIATPLVANLDDDDGNGVTDLCDKPELVVLAVDLPANKIDPLPAGHLYVLDTATGETEFVIDHPLDATATPALADLDGDGVVELLAFERSEEVLGQPGERRVVAFEADGSLLWTSETWVWSEGGGGLAIADLDADGSPELLAPEHVLHADGTLWWAPQDPPMSDSLPAAADLDLDGTLEVLFGRSVYAADGTELFELAVPGNKNTGVVAVANFDDDEYPEIYIQSFTHRVFEHDGEPKANCGVGGGNKGLPVAIADTNGDGRAEVLTKQGPWYRAKTLDGNSCQTLWSVKIADAPASAGTAFDFLADGGAEAIYADREWVRIFDSQGFALAEFERDARPSMANPIVADADNDGAAELIIAASEPEDGDDDLGARVSIIYVENADDRFAPTRRIWNQHAYHATNIREDATVPAEQSPHWQQAQSNSFRTNTAPSFSGSLCQPPAFD</sequence>
<dbReference type="EMBL" id="PVNK01000156">
    <property type="protein sequence ID" value="PRP97486.1"/>
    <property type="molecule type" value="Genomic_DNA"/>
</dbReference>
<feature type="compositionally biased region" description="Polar residues" evidence="1">
    <location>
        <begin position="539"/>
        <end position="561"/>
    </location>
</feature>
<dbReference type="Proteomes" id="UP000237968">
    <property type="component" value="Unassembled WGS sequence"/>
</dbReference>
<feature type="compositionally biased region" description="Low complexity" evidence="1">
    <location>
        <begin position="53"/>
        <end position="73"/>
    </location>
</feature>
<organism evidence="2 3">
    <name type="scientific">Enhygromyxa salina</name>
    <dbReference type="NCBI Taxonomy" id="215803"/>
    <lineage>
        <taxon>Bacteria</taxon>
        <taxon>Pseudomonadati</taxon>
        <taxon>Myxococcota</taxon>
        <taxon>Polyangia</taxon>
        <taxon>Nannocystales</taxon>
        <taxon>Nannocystaceae</taxon>
        <taxon>Enhygromyxa</taxon>
    </lineage>
</organism>
<evidence type="ECO:0000256" key="1">
    <source>
        <dbReference type="SAM" id="MobiDB-lite"/>
    </source>
</evidence>
<protein>
    <submittedName>
        <fullName evidence="2">FG-GAP repeat protein</fullName>
    </submittedName>
</protein>